<dbReference type="Proteomes" id="UP000003226">
    <property type="component" value="Unassembled WGS sequence"/>
</dbReference>
<name>I4W7D1_9GAMM</name>
<sequence length="223" mass="25111">MHLKLHLGAQAIPSPDRQFCSDLQCTLAHDGQTAVLRAFRPAYDPRINADPVITNTQPEPIQAMVDLHFDVTCPGVPERISYRFLANGVYARVNASFQAAFFTLHHEAESWRVIGNEIIGERRKRFGKFEALLGGRLHGTNTIAPIEHHLIRSLQHGVHHDPKRIVGGYTPGHRLEAQHQSLEFLQQDVVAFTGTPFALFLKCFPAFPCLPHPPLQPWPCEHE</sequence>
<evidence type="ECO:0000313" key="1">
    <source>
        <dbReference type="EMBL" id="EIL95372.1"/>
    </source>
</evidence>
<comment type="caution">
    <text evidence="1">The sequence shown here is derived from an EMBL/GenBank/DDBJ whole genome shotgun (WGS) entry which is preliminary data.</text>
</comment>
<gene>
    <name evidence="1" type="ORF">UU7_00495</name>
</gene>
<protein>
    <submittedName>
        <fullName evidence="1">Uncharacterized protein</fullName>
    </submittedName>
</protein>
<proteinExistence type="predicted"/>
<accession>I4W7D1</accession>
<organism evidence="1 2">
    <name type="scientific">Rhodanobacter spathiphylli B39</name>
    <dbReference type="NCBI Taxonomy" id="1163407"/>
    <lineage>
        <taxon>Bacteria</taxon>
        <taxon>Pseudomonadati</taxon>
        <taxon>Pseudomonadota</taxon>
        <taxon>Gammaproteobacteria</taxon>
        <taxon>Lysobacterales</taxon>
        <taxon>Rhodanobacteraceae</taxon>
        <taxon>Rhodanobacter</taxon>
    </lineage>
</organism>
<keyword evidence="2" id="KW-1185">Reference proteome</keyword>
<dbReference type="AlphaFoldDB" id="I4W7D1"/>
<evidence type="ECO:0000313" key="2">
    <source>
        <dbReference type="Proteomes" id="UP000003226"/>
    </source>
</evidence>
<reference evidence="1 2" key="1">
    <citation type="journal article" date="2012" name="J. Bacteriol.">
        <title>Genome sequences for six rhodanobacter strains, isolated from soils and the terrestrial subsurface, with variable denitrification capabilities.</title>
        <authorList>
            <person name="Kostka J.E."/>
            <person name="Green S.J."/>
            <person name="Rishishwar L."/>
            <person name="Prakash O."/>
            <person name="Katz L.S."/>
            <person name="Marino-Ramirez L."/>
            <person name="Jordan I.K."/>
            <person name="Munk C."/>
            <person name="Ivanova N."/>
            <person name="Mikhailova N."/>
            <person name="Watson D.B."/>
            <person name="Brown S.D."/>
            <person name="Palumbo A.V."/>
            <person name="Brooks S.C."/>
        </authorList>
    </citation>
    <scope>NUCLEOTIDE SEQUENCE [LARGE SCALE GENOMIC DNA]</scope>
    <source>
        <strain evidence="1 2">B39</strain>
    </source>
</reference>
<dbReference type="EMBL" id="AJXT01000003">
    <property type="protein sequence ID" value="EIL95372.1"/>
    <property type="molecule type" value="Genomic_DNA"/>
</dbReference>